<dbReference type="Proteomes" id="UP001185331">
    <property type="component" value="Unassembled WGS sequence"/>
</dbReference>
<organism evidence="1 2">
    <name type="scientific">Deinococcus soli</name>
    <name type="common">ex Cha et al. 2016</name>
    <dbReference type="NCBI Taxonomy" id="1309411"/>
    <lineage>
        <taxon>Bacteria</taxon>
        <taxon>Thermotogati</taxon>
        <taxon>Deinococcota</taxon>
        <taxon>Deinococci</taxon>
        <taxon>Deinococcales</taxon>
        <taxon>Deinococcaceae</taxon>
        <taxon>Deinococcus</taxon>
    </lineage>
</organism>
<evidence type="ECO:0000313" key="2">
    <source>
        <dbReference type="Proteomes" id="UP001185331"/>
    </source>
</evidence>
<proteinExistence type="predicted"/>
<dbReference type="AlphaFoldDB" id="A0AAE4BJD7"/>
<evidence type="ECO:0000313" key="1">
    <source>
        <dbReference type="EMBL" id="MDR6216453.1"/>
    </source>
</evidence>
<gene>
    <name evidence="1" type="ORF">J2Y00_000002</name>
</gene>
<reference evidence="1" key="1">
    <citation type="submission" date="2023-07" db="EMBL/GenBank/DDBJ databases">
        <title>Sorghum-associated microbial communities from plants grown in Nebraska, USA.</title>
        <authorList>
            <person name="Schachtman D."/>
        </authorList>
    </citation>
    <scope>NUCLEOTIDE SEQUENCE</scope>
    <source>
        <strain evidence="1">BE330</strain>
    </source>
</reference>
<protein>
    <submittedName>
        <fullName evidence="1">Uncharacterized protein</fullName>
    </submittedName>
</protein>
<name>A0AAE4BJD7_9DEIO</name>
<dbReference type="EMBL" id="JAVDQK010000001">
    <property type="protein sequence ID" value="MDR6216453.1"/>
    <property type="molecule type" value="Genomic_DNA"/>
</dbReference>
<accession>A0AAE4BJD7</accession>
<comment type="caution">
    <text evidence="1">The sequence shown here is derived from an EMBL/GenBank/DDBJ whole genome shotgun (WGS) entry which is preliminary data.</text>
</comment>
<sequence>MRPARTTTSRSIRLRVAHLVRRHLSWSRKQGHLELLMCMFLHRADTSF</sequence>